<dbReference type="Ensembl" id="ENSCSAVT00000006937.1">
    <property type="protein sequence ID" value="ENSCSAVP00000006850.1"/>
    <property type="gene ID" value="ENSCSAVG00000004083.1"/>
</dbReference>
<name>H2YNE3_CIOSA</name>
<comment type="function">
    <text evidence="9">AMP deaminase plays a critical role in energy metabolism. Catalyzes the deamination of AMP to IMP and plays an important role in the purine nucleotide cycle.</text>
</comment>
<dbReference type="PIRSF" id="PIRSF001251">
    <property type="entry name" value="AMP_deaminase_met"/>
    <property type="match status" value="1"/>
</dbReference>
<dbReference type="AlphaFoldDB" id="H2YNE3"/>
<dbReference type="PANTHER" id="PTHR11359">
    <property type="entry name" value="AMP DEAMINASE"/>
    <property type="match status" value="1"/>
</dbReference>
<dbReference type="GO" id="GO:0046872">
    <property type="term" value="F:metal ion binding"/>
    <property type="evidence" value="ECO:0007669"/>
    <property type="project" value="UniProtKB-KW"/>
</dbReference>
<dbReference type="OMA" id="MYGNIMV"/>
<evidence type="ECO:0000256" key="6">
    <source>
        <dbReference type="ARBA" id="ARBA00022801"/>
    </source>
</evidence>
<keyword evidence="7" id="KW-0862">Zinc</keyword>
<reference evidence="13" key="1">
    <citation type="submission" date="2003-08" db="EMBL/GenBank/DDBJ databases">
        <authorList>
            <person name="Birren B."/>
            <person name="Nusbaum C."/>
            <person name="Abebe A."/>
            <person name="Abouelleil A."/>
            <person name="Adekoya E."/>
            <person name="Ait-zahra M."/>
            <person name="Allen N."/>
            <person name="Allen T."/>
            <person name="An P."/>
            <person name="Anderson M."/>
            <person name="Anderson S."/>
            <person name="Arachchi H."/>
            <person name="Armbruster J."/>
            <person name="Bachantsang P."/>
            <person name="Baldwin J."/>
            <person name="Barry A."/>
            <person name="Bayul T."/>
            <person name="Blitshsteyn B."/>
            <person name="Bloom T."/>
            <person name="Blye J."/>
            <person name="Boguslavskiy L."/>
            <person name="Borowsky M."/>
            <person name="Boukhgalter B."/>
            <person name="Brunache A."/>
            <person name="Butler J."/>
            <person name="Calixte N."/>
            <person name="Calvo S."/>
            <person name="Camarata J."/>
            <person name="Campo K."/>
            <person name="Chang J."/>
            <person name="Cheshatsang Y."/>
            <person name="Citroen M."/>
            <person name="Collymore A."/>
            <person name="Considine T."/>
            <person name="Cook A."/>
            <person name="Cooke P."/>
            <person name="Corum B."/>
            <person name="Cuomo C."/>
            <person name="David R."/>
            <person name="Dawoe T."/>
            <person name="Degray S."/>
            <person name="Dodge S."/>
            <person name="Dooley K."/>
            <person name="Dorje P."/>
            <person name="Dorjee K."/>
            <person name="Dorris L."/>
            <person name="Duffey N."/>
            <person name="Dupes A."/>
            <person name="Elkins T."/>
            <person name="Engels R."/>
            <person name="Erickson J."/>
            <person name="Farina A."/>
            <person name="Faro S."/>
            <person name="Ferreira P."/>
            <person name="Fischer H."/>
            <person name="Fitzgerald M."/>
            <person name="Foley K."/>
            <person name="Gage D."/>
            <person name="Galagan J."/>
            <person name="Gearin G."/>
            <person name="Gnerre S."/>
            <person name="Gnirke A."/>
            <person name="Goyette A."/>
            <person name="Graham J."/>
            <person name="Grandbois E."/>
            <person name="Gyaltsen K."/>
            <person name="Hafez N."/>
            <person name="Hagopian D."/>
            <person name="Hagos B."/>
            <person name="Hall J."/>
            <person name="Hatcher B."/>
            <person name="Heller A."/>
            <person name="Higgins H."/>
            <person name="Honan T."/>
            <person name="Horn A."/>
            <person name="Houde N."/>
            <person name="Hughes L."/>
            <person name="Hulme W."/>
            <person name="Husby E."/>
            <person name="Iliev I."/>
            <person name="Jaffe D."/>
            <person name="Jones C."/>
            <person name="Kamal M."/>
            <person name="Kamat A."/>
            <person name="Kamvysselis M."/>
            <person name="Karlsson E."/>
            <person name="Kells C."/>
            <person name="Kieu A."/>
            <person name="Kisner P."/>
            <person name="Kodira C."/>
            <person name="Kulbokas E."/>
            <person name="Labutti K."/>
            <person name="Lama D."/>
            <person name="Landers T."/>
            <person name="Leger J."/>
            <person name="Levine S."/>
            <person name="Lewis D."/>
            <person name="Lewis T."/>
            <person name="Lindblad-toh K."/>
            <person name="Liu X."/>
            <person name="Lokyitsang T."/>
            <person name="Lokyitsang Y."/>
            <person name="Lucien O."/>
            <person name="Lui A."/>
            <person name="Ma L.J."/>
            <person name="Mabbitt R."/>
            <person name="Macdonald J."/>
            <person name="Maclean C."/>
            <person name="Major J."/>
            <person name="Manning J."/>
            <person name="Marabella R."/>
            <person name="Maru K."/>
            <person name="Matthews C."/>
            <person name="Mauceli E."/>
            <person name="Mccarthy M."/>
            <person name="Mcdonough S."/>
            <person name="Mcghee T."/>
            <person name="Meldrim J."/>
            <person name="Meneus L."/>
            <person name="Mesirov J."/>
            <person name="Mihalev A."/>
            <person name="Mihova T."/>
            <person name="Mikkelsen T."/>
            <person name="Mlenga V."/>
            <person name="Moru K."/>
            <person name="Mozes J."/>
            <person name="Mulrain L."/>
            <person name="Munson G."/>
            <person name="Naylor J."/>
            <person name="Newes C."/>
            <person name="Nguyen C."/>
            <person name="Nguyen N."/>
            <person name="Nguyen T."/>
            <person name="Nicol R."/>
            <person name="Nielsen C."/>
            <person name="Nizzari M."/>
            <person name="Norbu C."/>
            <person name="Norbu N."/>
            <person name="O'donnell P."/>
            <person name="Okoawo O."/>
            <person name="O'leary S."/>
            <person name="Omotosho B."/>
            <person name="O'neill K."/>
            <person name="Osman S."/>
            <person name="Parker S."/>
            <person name="Perrin D."/>
            <person name="Phunkhang P."/>
            <person name="Piqani B."/>
            <person name="Purcell S."/>
            <person name="Rachupka T."/>
            <person name="Ramasamy U."/>
            <person name="Rameau R."/>
            <person name="Ray V."/>
            <person name="Raymond C."/>
            <person name="Retta R."/>
            <person name="Richardson S."/>
            <person name="Rise C."/>
            <person name="Rodriguez J."/>
            <person name="Rogers J."/>
            <person name="Rogov P."/>
            <person name="Rutman M."/>
            <person name="Schupbach R."/>
            <person name="Seaman C."/>
            <person name="Settipalli S."/>
            <person name="Sharpe T."/>
            <person name="Sheridan J."/>
            <person name="Sherpa N."/>
            <person name="Shi J."/>
            <person name="Smirnov S."/>
            <person name="Smith C."/>
            <person name="Sougnez C."/>
            <person name="Spencer B."/>
            <person name="Stalker J."/>
            <person name="Stange-thomann N."/>
            <person name="Stavropoulos S."/>
            <person name="Stetson K."/>
            <person name="Stone C."/>
            <person name="Stone S."/>
            <person name="Stubbs M."/>
            <person name="Talamas J."/>
            <person name="Tchuinga P."/>
            <person name="Tenzing P."/>
            <person name="Tesfaye S."/>
            <person name="Theodore J."/>
            <person name="Thoulutsang Y."/>
            <person name="Topham K."/>
            <person name="Towey S."/>
            <person name="Tsamla T."/>
            <person name="Tsomo N."/>
            <person name="Vallee D."/>
            <person name="Vassiliev H."/>
            <person name="Venkataraman V."/>
            <person name="Vinson J."/>
            <person name="Vo A."/>
            <person name="Wade C."/>
            <person name="Wang S."/>
            <person name="Wangchuk T."/>
            <person name="Wangdi T."/>
            <person name="Whittaker C."/>
            <person name="Wilkinson J."/>
            <person name="Wu Y."/>
            <person name="Wyman D."/>
            <person name="Yadav S."/>
            <person name="Yang S."/>
            <person name="Yang X."/>
            <person name="Yeager S."/>
            <person name="Yee E."/>
            <person name="Young G."/>
            <person name="Zainoun J."/>
            <person name="Zembeck L."/>
            <person name="Zimmer A."/>
            <person name="Zody M."/>
            <person name="Lander E."/>
        </authorList>
    </citation>
    <scope>NUCLEOTIDE SEQUENCE [LARGE SCALE GENOMIC DNA]</scope>
</reference>
<keyword evidence="6" id="KW-0378">Hydrolase</keyword>
<proteinExistence type="inferred from homology"/>
<evidence type="ECO:0000256" key="9">
    <source>
        <dbReference type="ARBA" id="ARBA00054146"/>
    </source>
</evidence>
<evidence type="ECO:0000256" key="4">
    <source>
        <dbReference type="ARBA" id="ARBA00012775"/>
    </source>
</evidence>
<comment type="pathway">
    <text evidence="2">Purine metabolism; IMP biosynthesis via salvage pathway; IMP from AMP: step 1/1.</text>
</comment>
<dbReference type="FunFam" id="4.10.800.20:FF:000001">
    <property type="entry name" value="AMP deaminase"/>
    <property type="match status" value="1"/>
</dbReference>
<evidence type="ECO:0000256" key="7">
    <source>
        <dbReference type="ARBA" id="ARBA00022833"/>
    </source>
</evidence>
<dbReference type="Gene3D" id="4.10.800.20">
    <property type="match status" value="1"/>
</dbReference>
<comment type="similarity">
    <text evidence="3">Belongs to the metallo-dependent hydrolases superfamily. Adenosine and AMP deaminases family.</text>
</comment>
<sequence length="514" mass="60127">FVDDRNLLYALVADGPLKTFCYRRLSYLKNKFGLHRLLNEETESEAMKNPDISCKRDFYNVRKVDTHIHAAACMGQKHLLGFIQEKARKQPDRVVLLKDGVKMTLKEVFDHLQLDPHYLNVDSLDVHADRQTFHRFDRFNNLYSPMGASELREIFLKTSNDIGGEYFADIIRQVETSLVEQRYHFLELRLSIYGKNYNEWESLAHWFTSHKLQSTHIRWMIQVPRLYDLYKSKGVVNTFQQILENVFLPVFEATIRPNKHKDLSLFLRHITGFDSVDDESKQEAGFMKKSSPTPDEWQRPTNPSYTYYLFYMYSNIARLNYLRHIRDMNTFTLRPHSGEAGHHDHLLTAFMLAENISHGLVLKKVPVLQYLFYLSQIGICMSPLSNNHLFLEYNKSPFPDYFARGLNVCLSTDDPLQFHFTMEPLMEEYAVAAQVWKLSVCDMCELARNSVIISSFSHSEKQHWLGASYREEGEEGNDPCKTNVPSVRVAFRHETLVKELRILCHAFSRDVSHT</sequence>
<evidence type="ECO:0000256" key="8">
    <source>
        <dbReference type="ARBA" id="ARBA00023080"/>
    </source>
</evidence>
<dbReference type="InParanoid" id="H2YNE3"/>
<dbReference type="Proteomes" id="UP000007875">
    <property type="component" value="Unassembled WGS sequence"/>
</dbReference>
<evidence type="ECO:0000256" key="2">
    <source>
        <dbReference type="ARBA" id="ARBA00004955"/>
    </source>
</evidence>
<dbReference type="NCBIfam" id="TIGR01429">
    <property type="entry name" value="AMP_deaminase"/>
    <property type="match status" value="1"/>
</dbReference>
<dbReference type="FunFam" id="3.20.20.140:FF:000035">
    <property type="entry name" value="Probable amp deaminase"/>
    <property type="match status" value="1"/>
</dbReference>
<evidence type="ECO:0000256" key="10">
    <source>
        <dbReference type="ARBA" id="ARBA00068747"/>
    </source>
</evidence>
<evidence type="ECO:0000313" key="12">
    <source>
        <dbReference type="Ensembl" id="ENSCSAVP00000006850.1"/>
    </source>
</evidence>
<dbReference type="Pfam" id="PF19326">
    <property type="entry name" value="AMP_deaminase"/>
    <property type="match status" value="1"/>
</dbReference>
<dbReference type="STRING" id="51511.ENSCSAVP00000006850"/>
<organism evidence="12 13">
    <name type="scientific">Ciona savignyi</name>
    <name type="common">Pacific transparent sea squirt</name>
    <dbReference type="NCBI Taxonomy" id="51511"/>
    <lineage>
        <taxon>Eukaryota</taxon>
        <taxon>Metazoa</taxon>
        <taxon>Chordata</taxon>
        <taxon>Tunicata</taxon>
        <taxon>Ascidiacea</taxon>
        <taxon>Phlebobranchia</taxon>
        <taxon>Cionidae</taxon>
        <taxon>Ciona</taxon>
    </lineage>
</organism>
<dbReference type="GO" id="GO:0032264">
    <property type="term" value="P:IMP salvage"/>
    <property type="evidence" value="ECO:0007669"/>
    <property type="project" value="InterPro"/>
</dbReference>
<dbReference type="Gene3D" id="3.20.20.140">
    <property type="entry name" value="Metal-dependent hydrolases"/>
    <property type="match status" value="1"/>
</dbReference>
<dbReference type="GO" id="GO:0097009">
    <property type="term" value="P:energy homeostasis"/>
    <property type="evidence" value="ECO:0007669"/>
    <property type="project" value="UniProtKB-ARBA"/>
</dbReference>
<dbReference type="GO" id="GO:0005829">
    <property type="term" value="C:cytosol"/>
    <property type="evidence" value="ECO:0007669"/>
    <property type="project" value="TreeGrafter"/>
</dbReference>
<evidence type="ECO:0000256" key="5">
    <source>
        <dbReference type="ARBA" id="ARBA00022723"/>
    </source>
</evidence>
<dbReference type="EC" id="3.5.4.6" evidence="4"/>
<dbReference type="GeneTree" id="ENSGT00950000183011"/>
<evidence type="ECO:0000256" key="1">
    <source>
        <dbReference type="ARBA" id="ARBA00001947"/>
    </source>
</evidence>
<dbReference type="GO" id="GO:0046033">
    <property type="term" value="P:AMP metabolic process"/>
    <property type="evidence" value="ECO:0007669"/>
    <property type="project" value="TreeGrafter"/>
</dbReference>
<keyword evidence="5" id="KW-0479">Metal-binding</keyword>
<dbReference type="HOGENOM" id="CLU_003782_4_2_1"/>
<comment type="cofactor">
    <cofactor evidence="1">
        <name>Zn(2+)</name>
        <dbReference type="ChEBI" id="CHEBI:29105"/>
    </cofactor>
</comment>
<reference evidence="12" key="2">
    <citation type="submission" date="2025-08" db="UniProtKB">
        <authorList>
            <consortium name="Ensembl"/>
        </authorList>
    </citation>
    <scope>IDENTIFICATION</scope>
</reference>
<reference evidence="12" key="3">
    <citation type="submission" date="2025-09" db="UniProtKB">
        <authorList>
            <consortium name="Ensembl"/>
        </authorList>
    </citation>
    <scope>IDENTIFICATION</scope>
</reference>
<dbReference type="SUPFAM" id="SSF51556">
    <property type="entry name" value="Metallo-dependent hydrolases"/>
    <property type="match status" value="1"/>
</dbReference>
<dbReference type="GO" id="GO:0003876">
    <property type="term" value="F:AMP deaminase activity"/>
    <property type="evidence" value="ECO:0007669"/>
    <property type="project" value="UniProtKB-EC"/>
</dbReference>
<keyword evidence="13" id="KW-1185">Reference proteome</keyword>
<dbReference type="InterPro" id="IPR006329">
    <property type="entry name" value="AMPD"/>
</dbReference>
<dbReference type="InterPro" id="IPR032466">
    <property type="entry name" value="Metal_Hydrolase"/>
</dbReference>
<protein>
    <recommendedName>
        <fullName evidence="10">AMP deaminase 2</fullName>
        <ecNumber evidence="4">3.5.4.6</ecNumber>
    </recommendedName>
    <alternativeName>
        <fullName evidence="11">AMP deaminase isoform L</fullName>
    </alternativeName>
</protein>
<evidence type="ECO:0000313" key="13">
    <source>
        <dbReference type="Proteomes" id="UP000007875"/>
    </source>
</evidence>
<keyword evidence="8" id="KW-0546">Nucleotide metabolism</keyword>
<dbReference type="PANTHER" id="PTHR11359:SF0">
    <property type="entry name" value="AMP DEAMINASE"/>
    <property type="match status" value="1"/>
</dbReference>
<evidence type="ECO:0000256" key="3">
    <source>
        <dbReference type="ARBA" id="ARBA00006676"/>
    </source>
</evidence>
<dbReference type="eggNOG" id="KOG1096">
    <property type="taxonomic scope" value="Eukaryota"/>
</dbReference>
<accession>H2YNE3</accession>
<evidence type="ECO:0000256" key="11">
    <source>
        <dbReference type="ARBA" id="ARBA00079810"/>
    </source>
</evidence>